<keyword evidence="3 6" id="KW-0479">Metal-binding</keyword>
<evidence type="ECO:0000256" key="2">
    <source>
        <dbReference type="ARBA" id="ARBA00022617"/>
    </source>
</evidence>
<sequence length="149" mass="16902">MTFKPFALLTLVVLSLTACGGVDPDSPLGKRKALFKQMMTLSEDMGGMLRGRLPYDGAAFADYARELDALARQPWQHFPQVREDERSSAREDVWQRQERFGQLARELEESTAALVRVVAQPELKPADLRVPMQQVEDSCEGCHQEFRAY</sequence>
<proteinExistence type="predicted"/>
<evidence type="ECO:0000313" key="9">
    <source>
        <dbReference type="EMBL" id="PTU75005.1"/>
    </source>
</evidence>
<dbReference type="GO" id="GO:0005506">
    <property type="term" value="F:iron ion binding"/>
    <property type="evidence" value="ECO:0007669"/>
    <property type="project" value="InterPro"/>
</dbReference>
<dbReference type="Pfam" id="PF01322">
    <property type="entry name" value="Cytochrom_C_2"/>
    <property type="match status" value="1"/>
</dbReference>
<evidence type="ECO:0000256" key="5">
    <source>
        <dbReference type="ARBA" id="ARBA00023004"/>
    </source>
</evidence>
<protein>
    <submittedName>
        <fullName evidence="9">Cytochrome C</fullName>
    </submittedName>
</protein>
<dbReference type="InterPro" id="IPR010980">
    <property type="entry name" value="Cyt_c/b562"/>
</dbReference>
<dbReference type="EMBL" id="QASN01000013">
    <property type="protein sequence ID" value="PTU75005.1"/>
    <property type="molecule type" value="Genomic_DNA"/>
</dbReference>
<keyword evidence="1" id="KW-0813">Transport</keyword>
<dbReference type="Proteomes" id="UP000244064">
    <property type="component" value="Unassembled WGS sequence"/>
</dbReference>
<dbReference type="SUPFAM" id="SSF47175">
    <property type="entry name" value="Cytochromes"/>
    <property type="match status" value="1"/>
</dbReference>
<evidence type="ECO:0000256" key="7">
    <source>
        <dbReference type="PIRSR" id="PIRSR000027-2"/>
    </source>
</evidence>
<dbReference type="RefSeq" id="WP_108106547.1">
    <property type="nucleotide sequence ID" value="NZ_QASN01000013.1"/>
</dbReference>
<feature type="signal peptide" evidence="8">
    <location>
        <begin position="1"/>
        <end position="20"/>
    </location>
</feature>
<evidence type="ECO:0000256" key="1">
    <source>
        <dbReference type="ARBA" id="ARBA00022448"/>
    </source>
</evidence>
<evidence type="ECO:0000256" key="3">
    <source>
        <dbReference type="ARBA" id="ARBA00022723"/>
    </source>
</evidence>
<name>A0A2T5PBD7_9PSED</name>
<organism evidence="9 10">
    <name type="scientific">Pseudomonas mangrovi</name>
    <dbReference type="NCBI Taxonomy" id="2161748"/>
    <lineage>
        <taxon>Bacteria</taxon>
        <taxon>Pseudomonadati</taxon>
        <taxon>Pseudomonadota</taxon>
        <taxon>Gammaproteobacteria</taxon>
        <taxon>Pseudomonadales</taxon>
        <taxon>Pseudomonadaceae</taxon>
        <taxon>Pseudomonas</taxon>
    </lineage>
</organism>
<dbReference type="InterPro" id="IPR012127">
    <property type="entry name" value="Cyt_c_prime"/>
</dbReference>
<feature type="binding site" description="covalent" evidence="7">
    <location>
        <position position="139"/>
    </location>
    <ligand>
        <name>heme c</name>
        <dbReference type="ChEBI" id="CHEBI:61717"/>
    </ligand>
</feature>
<dbReference type="InterPro" id="IPR002321">
    <property type="entry name" value="Cyt_c_II"/>
</dbReference>
<keyword evidence="10" id="KW-1185">Reference proteome</keyword>
<keyword evidence="2 7" id="KW-0349">Heme</keyword>
<dbReference type="GO" id="GO:0022900">
    <property type="term" value="P:electron transport chain"/>
    <property type="evidence" value="ECO:0007669"/>
    <property type="project" value="InterPro"/>
</dbReference>
<dbReference type="PROSITE" id="PS51257">
    <property type="entry name" value="PROKAR_LIPOPROTEIN"/>
    <property type="match status" value="1"/>
</dbReference>
<accession>A0A2T5PBD7</accession>
<evidence type="ECO:0000256" key="4">
    <source>
        <dbReference type="ARBA" id="ARBA00022982"/>
    </source>
</evidence>
<gene>
    <name evidence="9" type="ORF">DBO85_07005</name>
</gene>
<comment type="caution">
    <text evidence="9">The sequence shown here is derived from an EMBL/GenBank/DDBJ whole genome shotgun (WGS) entry which is preliminary data.</text>
</comment>
<keyword evidence="8" id="KW-0732">Signal</keyword>
<comment type="PTM">
    <text evidence="7">Binds 1 heme group per subunit.</text>
</comment>
<dbReference type="AlphaFoldDB" id="A0A2T5PBD7"/>
<keyword evidence="5 6" id="KW-0408">Iron</keyword>
<keyword evidence="4" id="KW-0249">Electron transport</keyword>
<evidence type="ECO:0000313" key="10">
    <source>
        <dbReference type="Proteomes" id="UP000244064"/>
    </source>
</evidence>
<reference evidence="9 10" key="1">
    <citation type="submission" date="2018-04" db="EMBL/GenBank/DDBJ databases">
        <title>Pseudomonas sp. nov., isolated from mangrove soil.</title>
        <authorList>
            <person name="Chen C."/>
        </authorList>
    </citation>
    <scope>NUCLEOTIDE SEQUENCE [LARGE SCALE GENOMIC DNA]</scope>
    <source>
        <strain evidence="9 10">TC-11</strain>
    </source>
</reference>
<evidence type="ECO:0000256" key="6">
    <source>
        <dbReference type="PIRSR" id="PIRSR000027-1"/>
    </source>
</evidence>
<feature type="binding site" description="axial binding residue" evidence="6">
    <location>
        <position position="143"/>
    </location>
    <ligand>
        <name>heme c</name>
        <dbReference type="ChEBI" id="CHEBI:61717"/>
    </ligand>
    <ligandPart>
        <name>Fe</name>
        <dbReference type="ChEBI" id="CHEBI:18248"/>
    </ligandPart>
</feature>
<dbReference type="PIRSF" id="PIRSF000027">
    <property type="entry name" value="Cytc_c_prime"/>
    <property type="match status" value="1"/>
</dbReference>
<feature type="chain" id="PRO_5015462690" evidence="8">
    <location>
        <begin position="21"/>
        <end position="149"/>
    </location>
</feature>
<dbReference type="GO" id="GO:0042597">
    <property type="term" value="C:periplasmic space"/>
    <property type="evidence" value="ECO:0007669"/>
    <property type="project" value="InterPro"/>
</dbReference>
<dbReference type="OrthoDB" id="5520910at2"/>
<dbReference type="Gene3D" id="1.20.120.10">
    <property type="entry name" value="Cytochrome c/b562"/>
    <property type="match status" value="1"/>
</dbReference>
<dbReference type="GO" id="GO:0020037">
    <property type="term" value="F:heme binding"/>
    <property type="evidence" value="ECO:0007669"/>
    <property type="project" value="InterPro"/>
</dbReference>
<feature type="binding site" description="covalent" evidence="7">
    <location>
        <position position="142"/>
    </location>
    <ligand>
        <name>heme c</name>
        <dbReference type="ChEBI" id="CHEBI:61717"/>
    </ligand>
</feature>
<dbReference type="PROSITE" id="PS51009">
    <property type="entry name" value="CYTCII"/>
    <property type="match status" value="1"/>
</dbReference>
<dbReference type="GO" id="GO:0009055">
    <property type="term" value="F:electron transfer activity"/>
    <property type="evidence" value="ECO:0007669"/>
    <property type="project" value="InterPro"/>
</dbReference>
<evidence type="ECO:0000256" key="8">
    <source>
        <dbReference type="SAM" id="SignalP"/>
    </source>
</evidence>